<reference evidence="2 3" key="1">
    <citation type="submission" date="2016-10" db="EMBL/GenBank/DDBJ databases">
        <authorList>
            <person name="de Groot N.N."/>
        </authorList>
    </citation>
    <scope>NUCLEOTIDE SEQUENCE [LARGE SCALE GENOMIC DNA]</scope>
    <source>
        <strain evidence="2 3">YAD2003</strain>
    </source>
</reference>
<evidence type="ECO:0000313" key="3">
    <source>
        <dbReference type="Proteomes" id="UP000183190"/>
    </source>
</evidence>
<keyword evidence="1" id="KW-0812">Transmembrane</keyword>
<organism evidence="2 3">
    <name type="scientific">Ruminococcus flavefaciens</name>
    <dbReference type="NCBI Taxonomy" id="1265"/>
    <lineage>
        <taxon>Bacteria</taxon>
        <taxon>Bacillati</taxon>
        <taxon>Bacillota</taxon>
        <taxon>Clostridia</taxon>
        <taxon>Eubacteriales</taxon>
        <taxon>Oscillospiraceae</taxon>
        <taxon>Ruminococcus</taxon>
    </lineage>
</organism>
<dbReference type="RefSeq" id="WP_074715163.1">
    <property type="nucleotide sequence ID" value="NZ_FNWV01000003.1"/>
</dbReference>
<dbReference type="AlphaFoldDB" id="A0A1H6ITA7"/>
<accession>A0A1H6ITA7</accession>
<sequence length="817" mass="93934">MRPNEYDDLLKKIKCSDEFRSRMQEKLSSEPVEMTDYEDSVSGIEIAPKHSWGRVAALAAVFVLVCGAVGGGVYHFNKMKDNPNLVEEDDGASVFEKIKANKDSCDMKEYVWNLSGGPSTLVKKANDKKDRVIEYIEKSGEFKETENTSMACRSVRFEFINKKDDTYLEIDISENGNSFWNEADKQGNILREEYRSCSTQVFYDMLDLVLEDADSDIMEYITKVSQDELSTFVSTHLENSNDKALFYPRQGLANEMLTHFVITDKKALTDAFTNFEWVKVRKDEFDYNNYYEMGIRVSESGYLMPIIEDTYPYGYFKLKDERDCEKLVSEIKSVLGYDTESRDATIEEIKEACRSIVDKPNYSTWEGTIGVPQGGQYYGAIYRYYNMSDPESFINEIASLEWVTCSDKEYEDASEKCWYLSSVNLKESGYLSASTNNSNIYKYFKLKNESDKDKILPIIEKYLTMTDCSQLAEKLRIGLDNYNNLESDYVIEGSDMYSGGYSSLRGHLYYDAKNHKMYMNGEGTFDGKEVTIETVMNGEDVSAYRIIDKSTGETYREYTYCIVSPMTPRSPAHYVYASKGIEQMLGPVWAGDPEFNIESRDIGGGKTEYQITGKNNDIEIMDTIVLTEGGQLISSESNGYSFRLENYVFDSDSFEMVDVYDVYEQINYAEIKRDNNLHEYCLYPELIGGIMSDSSIKVITDSDTTEMYGYVLERMFSTLEKEGGDEDFWMLHGSEFKSGSKHGDRHMKGYYTIVVETEKYEFVIYIPDLRATKPEWGDDTVLIEKHYGTADESSDSYYRHFSDEDLNALRLLINRGY</sequence>
<name>A0A1H6ITA7_RUMFL</name>
<dbReference type="EMBL" id="FNWV01000003">
    <property type="protein sequence ID" value="SEH51254.1"/>
    <property type="molecule type" value="Genomic_DNA"/>
</dbReference>
<proteinExistence type="predicted"/>
<gene>
    <name evidence="2" type="ORF">SAMN02910265_01133</name>
</gene>
<dbReference type="OrthoDB" id="1814856at2"/>
<evidence type="ECO:0000313" key="2">
    <source>
        <dbReference type="EMBL" id="SEH51254.1"/>
    </source>
</evidence>
<keyword evidence="1" id="KW-0472">Membrane</keyword>
<evidence type="ECO:0000256" key="1">
    <source>
        <dbReference type="SAM" id="Phobius"/>
    </source>
</evidence>
<protein>
    <submittedName>
        <fullName evidence="2">Uncharacterized protein</fullName>
    </submittedName>
</protein>
<feature type="transmembrane region" description="Helical" evidence="1">
    <location>
        <begin position="55"/>
        <end position="76"/>
    </location>
</feature>
<keyword evidence="1" id="KW-1133">Transmembrane helix</keyword>
<dbReference type="Proteomes" id="UP000183190">
    <property type="component" value="Unassembled WGS sequence"/>
</dbReference>